<dbReference type="EMBL" id="JBHSYM010000057">
    <property type="protein sequence ID" value="MFC7014844.1"/>
    <property type="molecule type" value="Genomic_DNA"/>
</dbReference>
<dbReference type="RefSeq" id="WP_189875117.1">
    <property type="nucleotide sequence ID" value="NZ_BMWA01000016.1"/>
</dbReference>
<protein>
    <submittedName>
        <fullName evidence="2">Uncharacterized protein</fullName>
    </submittedName>
</protein>
<sequence>MTGPGGDLLVHPGPHGEPVHLDDNVTTPAVPRVTTPMPPSLTDRLGDRPSSHTPAERSSPWPPPGPAPPPTTASKAPTT</sequence>
<feature type="region of interest" description="Disordered" evidence="1">
    <location>
        <begin position="1"/>
        <end position="79"/>
    </location>
</feature>
<keyword evidence="3" id="KW-1185">Reference proteome</keyword>
<dbReference type="Proteomes" id="UP001596409">
    <property type="component" value="Unassembled WGS sequence"/>
</dbReference>
<evidence type="ECO:0000313" key="3">
    <source>
        <dbReference type="Proteomes" id="UP001596409"/>
    </source>
</evidence>
<feature type="compositionally biased region" description="Low complexity" evidence="1">
    <location>
        <begin position="25"/>
        <end position="35"/>
    </location>
</feature>
<proteinExistence type="predicted"/>
<accession>A0ABW2E4B2</accession>
<comment type="caution">
    <text evidence="2">The sequence shown here is derived from an EMBL/GenBank/DDBJ whole genome shotgun (WGS) entry which is preliminary data.</text>
</comment>
<feature type="compositionally biased region" description="Pro residues" evidence="1">
    <location>
        <begin position="60"/>
        <end position="71"/>
    </location>
</feature>
<organism evidence="2 3">
    <name type="scientific">Streptomyces viridiviolaceus</name>
    <dbReference type="NCBI Taxonomy" id="68282"/>
    <lineage>
        <taxon>Bacteria</taxon>
        <taxon>Bacillati</taxon>
        <taxon>Actinomycetota</taxon>
        <taxon>Actinomycetes</taxon>
        <taxon>Kitasatosporales</taxon>
        <taxon>Streptomycetaceae</taxon>
        <taxon>Streptomyces</taxon>
    </lineage>
</organism>
<gene>
    <name evidence="2" type="ORF">ACFQMH_24650</name>
</gene>
<evidence type="ECO:0000256" key="1">
    <source>
        <dbReference type="SAM" id="MobiDB-lite"/>
    </source>
</evidence>
<evidence type="ECO:0000313" key="2">
    <source>
        <dbReference type="EMBL" id="MFC7014844.1"/>
    </source>
</evidence>
<reference evidence="3" key="1">
    <citation type="journal article" date="2019" name="Int. J. Syst. Evol. Microbiol.">
        <title>The Global Catalogue of Microorganisms (GCM) 10K type strain sequencing project: providing services to taxonomists for standard genome sequencing and annotation.</title>
        <authorList>
            <consortium name="The Broad Institute Genomics Platform"/>
            <consortium name="The Broad Institute Genome Sequencing Center for Infectious Disease"/>
            <person name="Wu L."/>
            <person name="Ma J."/>
        </authorList>
    </citation>
    <scope>NUCLEOTIDE SEQUENCE [LARGE SCALE GENOMIC DNA]</scope>
    <source>
        <strain evidence="3">JCM 4855</strain>
    </source>
</reference>
<name>A0ABW2E4B2_9ACTN</name>